<dbReference type="Gene3D" id="1.10.340.30">
    <property type="entry name" value="Hypothetical protein, domain 2"/>
    <property type="match status" value="1"/>
</dbReference>
<keyword evidence="2" id="KW-0234">DNA repair</keyword>
<comment type="caution">
    <text evidence="3">The sequence shown here is derived from an EMBL/GenBank/DDBJ whole genome shotgun (WGS) entry which is preliminary data.</text>
</comment>
<organism evidence="3 4">
    <name type="scientific">Sporichthya brevicatena</name>
    <dbReference type="NCBI Taxonomy" id="171442"/>
    <lineage>
        <taxon>Bacteria</taxon>
        <taxon>Bacillati</taxon>
        <taxon>Actinomycetota</taxon>
        <taxon>Actinomycetes</taxon>
        <taxon>Sporichthyales</taxon>
        <taxon>Sporichthyaceae</taxon>
        <taxon>Sporichthya</taxon>
    </lineage>
</organism>
<dbReference type="InterPro" id="IPR011257">
    <property type="entry name" value="DNA_glycosylase"/>
</dbReference>
<dbReference type="EMBL" id="BAAAHE010000004">
    <property type="protein sequence ID" value="GAA0604944.1"/>
    <property type="molecule type" value="Genomic_DNA"/>
</dbReference>
<dbReference type="Proteomes" id="UP001500957">
    <property type="component" value="Unassembled WGS sequence"/>
</dbReference>
<reference evidence="3 4" key="1">
    <citation type="journal article" date="2019" name="Int. J. Syst. Evol. Microbiol.">
        <title>The Global Catalogue of Microorganisms (GCM) 10K type strain sequencing project: providing services to taxonomists for standard genome sequencing and annotation.</title>
        <authorList>
            <consortium name="The Broad Institute Genomics Platform"/>
            <consortium name="The Broad Institute Genome Sequencing Center for Infectious Disease"/>
            <person name="Wu L."/>
            <person name="Ma J."/>
        </authorList>
    </citation>
    <scope>NUCLEOTIDE SEQUENCE [LARGE SCALE GENOMIC DNA]</scope>
    <source>
        <strain evidence="3 4">JCM 10671</strain>
    </source>
</reference>
<name>A0ABN1G695_9ACTN</name>
<dbReference type="PANTHER" id="PTHR43003:SF6">
    <property type="entry name" value="DNA GLYCOSYLASE"/>
    <property type="match status" value="1"/>
</dbReference>
<dbReference type="InterPro" id="IPR051912">
    <property type="entry name" value="Alkylbase_DNA_Glycosylase/TA"/>
</dbReference>
<gene>
    <name evidence="3" type="ORF">GCM10009547_03570</name>
</gene>
<keyword evidence="1" id="KW-0227">DNA damage</keyword>
<accession>A0ABN1G695</accession>
<protein>
    <submittedName>
        <fullName evidence="3">3-methyladenine DNA glycosylase</fullName>
    </submittedName>
</protein>
<evidence type="ECO:0000313" key="4">
    <source>
        <dbReference type="Proteomes" id="UP001500957"/>
    </source>
</evidence>
<keyword evidence="4" id="KW-1185">Reference proteome</keyword>
<evidence type="ECO:0000256" key="2">
    <source>
        <dbReference type="ARBA" id="ARBA00023204"/>
    </source>
</evidence>
<proteinExistence type="predicted"/>
<evidence type="ECO:0000256" key="1">
    <source>
        <dbReference type="ARBA" id="ARBA00022763"/>
    </source>
</evidence>
<dbReference type="PANTHER" id="PTHR43003">
    <property type="entry name" value="DNA-3-METHYLADENINE GLYCOSYLASE"/>
    <property type="match status" value="1"/>
</dbReference>
<dbReference type="SUPFAM" id="SSF48150">
    <property type="entry name" value="DNA-glycosylase"/>
    <property type="match status" value="1"/>
</dbReference>
<sequence>MCEPSRLFGKGSRVADFAAGVYGASLGSPDVGQTRRVSGAEREWRSSRPLDLHRTLGPLRRGAGDPAYRVDADNAIWRAVRTPEGPGTIRLALRRGTSTVVGSAWGPGAEWLLDRIPRMCGEDDDAAGFVPVHPVLRDAAARNPGWRITRSDLVVEVLVPCILEQKVTGRQARASWRELVRRFGDPAPGPAPAGMTVPPDAATWARIPSWEWHRAGVEPARSKAVLAACRYAGRLEETLTLGSAVADQRLRALPGIGVWTSAECRQRSHGDPDAVTIGDFHLPHIVGVALTGRRVDDAGMLELLEPYAGHRYRVTRLIELSGLPNPRYGPRLTIQDHRHH</sequence>
<evidence type="ECO:0000313" key="3">
    <source>
        <dbReference type="EMBL" id="GAA0604944.1"/>
    </source>
</evidence>